<name>A0A837I7B1_9BACT</name>
<organism evidence="3 4">
    <name type="scientific">Candidatus Nomurabacteria bacterium GW2011_GWB1_44_12</name>
    <dbReference type="NCBI Taxonomy" id="1618748"/>
    <lineage>
        <taxon>Bacteria</taxon>
        <taxon>Candidatus Nomuraibacteriota</taxon>
    </lineage>
</organism>
<dbReference type="EMBL" id="LCHP01000004">
    <property type="protein sequence ID" value="KKT36960.1"/>
    <property type="molecule type" value="Genomic_DNA"/>
</dbReference>
<evidence type="ECO:0000256" key="2">
    <source>
        <dbReference type="SAM" id="SignalP"/>
    </source>
</evidence>
<proteinExistence type="predicted"/>
<evidence type="ECO:0000256" key="1">
    <source>
        <dbReference type="SAM" id="Phobius"/>
    </source>
</evidence>
<feature type="chain" id="PRO_5033067522" description="Fibronectin type III domain protein" evidence="2">
    <location>
        <begin position="28"/>
        <end position="547"/>
    </location>
</feature>
<dbReference type="PROSITE" id="PS51257">
    <property type="entry name" value="PROKAR_LIPOPROTEIN"/>
    <property type="match status" value="1"/>
</dbReference>
<accession>A0A837I7B1</accession>
<evidence type="ECO:0000313" key="4">
    <source>
        <dbReference type="Proteomes" id="UP000033815"/>
    </source>
</evidence>
<feature type="transmembrane region" description="Helical" evidence="1">
    <location>
        <begin position="518"/>
        <end position="539"/>
    </location>
</feature>
<sequence length="547" mass="58075">MNKKIKLLGVTLVAVAALFAGASFASAQTAMVASCSSATLNATLSDTGGASTSVWFEWGTNYSNVDSGSGTRTSSQVFNSPQSFSQVVSGLNQSTTYYYRAVFSNTYGTSHGGTLSFTTPSCAVQSNYNYNYNYGYTQPYVSTNSASSVYQNSAVLNGYVTSSGTNINAWFEWGTSYSLGNTTSVLNYGTGATSFSNSLYNLNANTTYYYRAVAQSSYGTVYGSILSFTTTGQTYNYNYNYNTNVGSAPTVTTLLATEQTGTTAKLNGLVFESNSQSSNAYFEWGPTASLGNKTTTINVGNLSVVKHSDYVTGLASGQTYYYRVVAQNSYGTSYGGVNSFVSEVSAYAVAPTATVTTPVVLKPTTTVVTRGSSAQSLVTLSIEGGAEMIGVGEKRTYRVQWKNENGQSLKDVVLRVTFPTSMNIDSATKGAFSSGDNAVVVDLKTLASKETGDTFIFATTGRGLKSGEVLVVTANMVYTGTNGVQGDAVAYVMHRAEASQNAINASVFGAGEFVPTTLFEWVLLMILTLILVLLGNHLYGRFSSEKH</sequence>
<dbReference type="AlphaFoldDB" id="A0A837I7B1"/>
<keyword evidence="1" id="KW-0472">Membrane</keyword>
<reference evidence="3 4" key="1">
    <citation type="journal article" date="2015" name="Nature">
        <title>rRNA introns, odd ribosomes, and small enigmatic genomes across a large radiation of phyla.</title>
        <authorList>
            <person name="Brown C.T."/>
            <person name="Hug L.A."/>
            <person name="Thomas B.C."/>
            <person name="Sharon I."/>
            <person name="Castelle C.J."/>
            <person name="Singh A."/>
            <person name="Wilkins M.J."/>
            <person name="Williams K.H."/>
            <person name="Banfield J.F."/>
        </authorList>
    </citation>
    <scope>NUCLEOTIDE SEQUENCE [LARGE SCALE GENOMIC DNA]</scope>
</reference>
<evidence type="ECO:0008006" key="5">
    <source>
        <dbReference type="Google" id="ProtNLM"/>
    </source>
</evidence>
<evidence type="ECO:0000313" key="3">
    <source>
        <dbReference type="EMBL" id="KKT36960.1"/>
    </source>
</evidence>
<keyword evidence="2" id="KW-0732">Signal</keyword>
<gene>
    <name evidence="3" type="ORF">UW25_C0004G0288</name>
</gene>
<keyword evidence="1" id="KW-1133">Transmembrane helix</keyword>
<keyword evidence="1" id="KW-0812">Transmembrane</keyword>
<dbReference type="Proteomes" id="UP000033815">
    <property type="component" value="Unassembled WGS sequence"/>
</dbReference>
<feature type="signal peptide" evidence="2">
    <location>
        <begin position="1"/>
        <end position="27"/>
    </location>
</feature>
<comment type="caution">
    <text evidence="3">The sequence shown here is derived from an EMBL/GenBank/DDBJ whole genome shotgun (WGS) entry which is preliminary data.</text>
</comment>
<protein>
    <recommendedName>
        <fullName evidence="5">Fibronectin type III domain protein</fullName>
    </recommendedName>
</protein>